<evidence type="ECO:0000256" key="1">
    <source>
        <dbReference type="ARBA" id="ARBA00010062"/>
    </source>
</evidence>
<dbReference type="InterPro" id="IPR028082">
    <property type="entry name" value="Peripla_BP_I"/>
</dbReference>
<evidence type="ECO:0000256" key="2">
    <source>
        <dbReference type="ARBA" id="ARBA00022448"/>
    </source>
</evidence>
<feature type="signal peptide" evidence="5">
    <location>
        <begin position="1"/>
        <end position="25"/>
    </location>
</feature>
<dbReference type="Pfam" id="PF13458">
    <property type="entry name" value="Peripla_BP_6"/>
    <property type="match status" value="1"/>
</dbReference>
<dbReference type="CDD" id="cd19983">
    <property type="entry name" value="PBP1_ABC_HAAT-like"/>
    <property type="match status" value="1"/>
</dbReference>
<dbReference type="InterPro" id="IPR000709">
    <property type="entry name" value="Leu_Ile_Val-bd"/>
</dbReference>
<keyword evidence="4" id="KW-0029">Amino-acid transport</keyword>
<dbReference type="PANTHER" id="PTHR30483">
    <property type="entry name" value="LEUCINE-SPECIFIC-BINDING PROTEIN"/>
    <property type="match status" value="1"/>
</dbReference>
<dbReference type="PANTHER" id="PTHR30483:SF6">
    <property type="entry name" value="PERIPLASMIC BINDING PROTEIN OF ABC TRANSPORTER FOR NATURAL AMINO ACIDS"/>
    <property type="match status" value="1"/>
</dbReference>
<evidence type="ECO:0000259" key="6">
    <source>
        <dbReference type="Pfam" id="PF13458"/>
    </source>
</evidence>
<evidence type="ECO:0000313" key="7">
    <source>
        <dbReference type="EMBL" id="QSI78713.1"/>
    </source>
</evidence>
<gene>
    <name evidence="7" type="ORF">JY500_08945</name>
</gene>
<proteinExistence type="inferred from homology"/>
<comment type="similarity">
    <text evidence="1">Belongs to the leucine-binding protein family.</text>
</comment>
<evidence type="ECO:0000256" key="3">
    <source>
        <dbReference type="ARBA" id="ARBA00022729"/>
    </source>
</evidence>
<dbReference type="PROSITE" id="PS51257">
    <property type="entry name" value="PROKAR_LIPOPROTEIN"/>
    <property type="match status" value="1"/>
</dbReference>
<dbReference type="RefSeq" id="WP_206256108.1">
    <property type="nucleotide sequence ID" value="NZ_CP071060.1"/>
</dbReference>
<evidence type="ECO:0000313" key="8">
    <source>
        <dbReference type="Proteomes" id="UP000663570"/>
    </source>
</evidence>
<keyword evidence="3 5" id="KW-0732">Signal</keyword>
<protein>
    <submittedName>
        <fullName evidence="7">ABC transporter substrate-binding protein</fullName>
    </submittedName>
</protein>
<dbReference type="InterPro" id="IPR028081">
    <property type="entry name" value="Leu-bd"/>
</dbReference>
<sequence>MRAITGRVWRVALLGVLLGVASCSAPEPVKLGFVGGYSGRVADLGIDGRNGATIAVEEVNAQGGIHGRRVELVDRNDEQDPAHARRAVEELIGLKVAAIVGHTTSAMSVATVETVTQQHVVMVSPTSTADELSGRDDYFFRVVAATRFNAARNASYYLSRGFRRAAVVYDLNNRAYSESWYKAFVAPFEAGGGKVVSALTYTSRPDLHFSTLAEGLLAKSPDVVVIVANGVDTALIAQQVRKRSPTVQLASAEWGGTEKLIDMGGSAVEGMLVSQYYDRYSNRAAFIAFKQRYRERFSDEPGFAAVCGYDAAKMVIAGLMEQRPQEDLKQTLLRMGHFELSQGPMAIDRFGDAKRTIYITAIRNGRYEVVLPP</sequence>
<organism evidence="7 8">
    <name type="scientific">Niveibacterium microcysteis</name>
    <dbReference type="NCBI Taxonomy" id="2811415"/>
    <lineage>
        <taxon>Bacteria</taxon>
        <taxon>Pseudomonadati</taxon>
        <taxon>Pseudomonadota</taxon>
        <taxon>Betaproteobacteria</taxon>
        <taxon>Rhodocyclales</taxon>
        <taxon>Rhodocyclaceae</taxon>
        <taxon>Niveibacterium</taxon>
    </lineage>
</organism>
<feature type="chain" id="PRO_5045501945" evidence="5">
    <location>
        <begin position="26"/>
        <end position="373"/>
    </location>
</feature>
<dbReference type="PRINTS" id="PR00337">
    <property type="entry name" value="LEUILEVALBP"/>
</dbReference>
<name>A0ABX7MAH7_9RHOO</name>
<dbReference type="Gene3D" id="3.40.50.2300">
    <property type="match status" value="2"/>
</dbReference>
<evidence type="ECO:0000256" key="4">
    <source>
        <dbReference type="ARBA" id="ARBA00022970"/>
    </source>
</evidence>
<dbReference type="InterPro" id="IPR051010">
    <property type="entry name" value="BCAA_transport"/>
</dbReference>
<keyword evidence="8" id="KW-1185">Reference proteome</keyword>
<accession>A0ABX7MAH7</accession>
<feature type="domain" description="Leucine-binding protein" evidence="6">
    <location>
        <begin position="28"/>
        <end position="364"/>
    </location>
</feature>
<reference evidence="7 8" key="1">
    <citation type="submission" date="2021-02" db="EMBL/GenBank/DDBJ databases">
        <title>Niveibacterium changnyeongensis HC41.</title>
        <authorList>
            <person name="Kang M."/>
        </authorList>
    </citation>
    <scope>NUCLEOTIDE SEQUENCE [LARGE SCALE GENOMIC DNA]</scope>
    <source>
        <strain evidence="7 8">HC41</strain>
    </source>
</reference>
<evidence type="ECO:0000256" key="5">
    <source>
        <dbReference type="SAM" id="SignalP"/>
    </source>
</evidence>
<dbReference type="EMBL" id="CP071060">
    <property type="protein sequence ID" value="QSI78713.1"/>
    <property type="molecule type" value="Genomic_DNA"/>
</dbReference>
<keyword evidence="2" id="KW-0813">Transport</keyword>
<dbReference type="Proteomes" id="UP000663570">
    <property type="component" value="Chromosome"/>
</dbReference>
<dbReference type="SUPFAM" id="SSF53822">
    <property type="entry name" value="Periplasmic binding protein-like I"/>
    <property type="match status" value="1"/>
</dbReference>